<dbReference type="InterPro" id="IPR008580">
    <property type="entry name" value="PPPDE_dom"/>
</dbReference>
<evidence type="ECO:0000259" key="4">
    <source>
        <dbReference type="PROSITE" id="PS51858"/>
    </source>
</evidence>
<evidence type="ECO:0000256" key="2">
    <source>
        <dbReference type="ARBA" id="ARBA00022670"/>
    </source>
</evidence>
<name>A0A7S2QAB6_9DINO</name>
<protein>
    <recommendedName>
        <fullName evidence="4">PPPDE domain-containing protein</fullName>
    </recommendedName>
</protein>
<evidence type="ECO:0000256" key="3">
    <source>
        <dbReference type="ARBA" id="ARBA00022801"/>
    </source>
</evidence>
<dbReference type="EMBL" id="HBGW01086366">
    <property type="protein sequence ID" value="CAD9636902.1"/>
    <property type="molecule type" value="Transcribed_RNA"/>
</dbReference>
<dbReference type="SMART" id="SM01179">
    <property type="entry name" value="DUF862"/>
    <property type="match status" value="1"/>
</dbReference>
<dbReference type="Pfam" id="PF05903">
    <property type="entry name" value="Peptidase_C97"/>
    <property type="match status" value="1"/>
</dbReference>
<proteinExistence type="inferred from homology"/>
<evidence type="ECO:0000256" key="1">
    <source>
        <dbReference type="ARBA" id="ARBA00008140"/>
    </source>
</evidence>
<dbReference type="Gene3D" id="3.90.1720.30">
    <property type="entry name" value="PPPDE domains"/>
    <property type="match status" value="1"/>
</dbReference>
<dbReference type="AlphaFoldDB" id="A0A7S2QAB6"/>
<evidence type="ECO:0000313" key="5">
    <source>
        <dbReference type="EMBL" id="CAD9636902.1"/>
    </source>
</evidence>
<dbReference type="GO" id="GO:0006508">
    <property type="term" value="P:proteolysis"/>
    <property type="evidence" value="ECO:0007669"/>
    <property type="project" value="UniProtKB-KW"/>
</dbReference>
<sequence>MAGGKDTVYGVTAEAPTCRVQVALTPIGPWVLGMQAHHTSVLLNNVEYYFTRSGIVVGTGTQSHAGFARGGNDTFIVDVGYAYIKPVNFEMALRPFFLPETYDLLRKNCNSFTDCALSFLSGVRLDTRYKVLESIALAADRYLLVVQGLSGGAYTPNPRSDNFEADEVARELGRMRSAMATSTMRGPSVDTPLCTLVWR</sequence>
<reference evidence="5" key="1">
    <citation type="submission" date="2021-01" db="EMBL/GenBank/DDBJ databases">
        <authorList>
            <person name="Corre E."/>
            <person name="Pelletier E."/>
            <person name="Niang G."/>
            <person name="Scheremetjew M."/>
            <person name="Finn R."/>
            <person name="Kale V."/>
            <person name="Holt S."/>
            <person name="Cochrane G."/>
            <person name="Meng A."/>
            <person name="Brown T."/>
            <person name="Cohen L."/>
        </authorList>
    </citation>
    <scope>NUCLEOTIDE SEQUENCE</scope>
    <source>
        <strain evidence="5">RCC3387</strain>
    </source>
</reference>
<keyword evidence="3" id="KW-0378">Hydrolase</keyword>
<dbReference type="GO" id="GO:0008233">
    <property type="term" value="F:peptidase activity"/>
    <property type="evidence" value="ECO:0007669"/>
    <property type="project" value="UniProtKB-KW"/>
</dbReference>
<accession>A0A7S2QAB6</accession>
<keyword evidence="2" id="KW-0645">Protease</keyword>
<comment type="similarity">
    <text evidence="1">Belongs to the DeSI family.</text>
</comment>
<dbReference type="InterPro" id="IPR042266">
    <property type="entry name" value="PPPDE_sf"/>
</dbReference>
<dbReference type="PROSITE" id="PS51858">
    <property type="entry name" value="PPPDE"/>
    <property type="match status" value="1"/>
</dbReference>
<feature type="domain" description="PPPDE" evidence="4">
    <location>
        <begin position="18"/>
        <end position="134"/>
    </location>
</feature>
<organism evidence="5">
    <name type="scientific">Zooxanthella nutricula</name>
    <dbReference type="NCBI Taxonomy" id="1333877"/>
    <lineage>
        <taxon>Eukaryota</taxon>
        <taxon>Sar</taxon>
        <taxon>Alveolata</taxon>
        <taxon>Dinophyceae</taxon>
        <taxon>Peridiniales</taxon>
        <taxon>Peridiniales incertae sedis</taxon>
        <taxon>Zooxanthella</taxon>
    </lineage>
</organism>
<gene>
    <name evidence="5" type="ORF">BRAN1462_LOCUS54724</name>
</gene>